<organism evidence="1 2">
    <name type="scientific">Macrosiphum euphorbiae</name>
    <name type="common">potato aphid</name>
    <dbReference type="NCBI Taxonomy" id="13131"/>
    <lineage>
        <taxon>Eukaryota</taxon>
        <taxon>Metazoa</taxon>
        <taxon>Ecdysozoa</taxon>
        <taxon>Arthropoda</taxon>
        <taxon>Hexapoda</taxon>
        <taxon>Insecta</taxon>
        <taxon>Pterygota</taxon>
        <taxon>Neoptera</taxon>
        <taxon>Paraneoptera</taxon>
        <taxon>Hemiptera</taxon>
        <taxon>Sternorrhyncha</taxon>
        <taxon>Aphidomorpha</taxon>
        <taxon>Aphidoidea</taxon>
        <taxon>Aphididae</taxon>
        <taxon>Macrosiphini</taxon>
        <taxon>Macrosiphum</taxon>
    </lineage>
</organism>
<evidence type="ECO:0000313" key="2">
    <source>
        <dbReference type="Proteomes" id="UP001160148"/>
    </source>
</evidence>
<reference evidence="1 2" key="1">
    <citation type="submission" date="2023-01" db="EMBL/GenBank/DDBJ databases">
        <authorList>
            <person name="Whitehead M."/>
        </authorList>
    </citation>
    <scope>NUCLEOTIDE SEQUENCE [LARGE SCALE GENOMIC DNA]</scope>
</reference>
<keyword evidence="2" id="KW-1185">Reference proteome</keyword>
<proteinExistence type="predicted"/>
<protein>
    <recommendedName>
        <fullName evidence="3">Transposase</fullName>
    </recommendedName>
</protein>
<gene>
    <name evidence="1" type="ORF">MEUPH1_LOCUS21897</name>
</gene>
<dbReference type="EMBL" id="CARXXK010000004">
    <property type="protein sequence ID" value="CAI6367420.1"/>
    <property type="molecule type" value="Genomic_DNA"/>
</dbReference>
<sequence>MFLLCGQPSITVKEVVILLSRDTSIGQNTIQRTIADYKNAKPLQSPNKKKIRLTFNEKVDDFERNAIRKKVHDFWFSRQVPTLDKILISVNSDPTLNTYKRTNLYHLLRELNFTYCKRGRKSALIERDDIVLW</sequence>
<comment type="caution">
    <text evidence="1">The sequence shown here is derived from an EMBL/GenBank/DDBJ whole genome shotgun (WGS) entry which is preliminary data.</text>
</comment>
<evidence type="ECO:0000313" key="1">
    <source>
        <dbReference type="EMBL" id="CAI6367420.1"/>
    </source>
</evidence>
<dbReference type="Proteomes" id="UP001160148">
    <property type="component" value="Unassembled WGS sequence"/>
</dbReference>
<accession>A0AAV0XGD2</accession>
<dbReference type="AlphaFoldDB" id="A0AAV0XGD2"/>
<evidence type="ECO:0008006" key="3">
    <source>
        <dbReference type="Google" id="ProtNLM"/>
    </source>
</evidence>
<name>A0AAV0XGD2_9HEMI</name>